<dbReference type="Proteomes" id="UP001174136">
    <property type="component" value="Unassembled WGS sequence"/>
</dbReference>
<name>A0AA47N859_MERPO</name>
<evidence type="ECO:0000259" key="2">
    <source>
        <dbReference type="PROSITE" id="PS50304"/>
    </source>
</evidence>
<organism evidence="3 4">
    <name type="scientific">Merluccius polli</name>
    <name type="common">Benguela hake</name>
    <name type="synonym">Merluccius cadenati</name>
    <dbReference type="NCBI Taxonomy" id="89951"/>
    <lineage>
        <taxon>Eukaryota</taxon>
        <taxon>Metazoa</taxon>
        <taxon>Chordata</taxon>
        <taxon>Craniata</taxon>
        <taxon>Vertebrata</taxon>
        <taxon>Euteleostomi</taxon>
        <taxon>Actinopterygii</taxon>
        <taxon>Neopterygii</taxon>
        <taxon>Teleostei</taxon>
        <taxon>Neoteleostei</taxon>
        <taxon>Acanthomorphata</taxon>
        <taxon>Zeiogadaria</taxon>
        <taxon>Gadariae</taxon>
        <taxon>Gadiformes</taxon>
        <taxon>Gadoidei</taxon>
        <taxon>Merlucciidae</taxon>
        <taxon>Merluccius</taxon>
    </lineage>
</organism>
<dbReference type="SMART" id="SM00333">
    <property type="entry name" value="TUDOR"/>
    <property type="match status" value="2"/>
</dbReference>
<dbReference type="PROSITE" id="PS50304">
    <property type="entry name" value="TUDOR"/>
    <property type="match status" value="2"/>
</dbReference>
<dbReference type="EMBL" id="JAOPHQ010000657">
    <property type="protein sequence ID" value="KAK0153670.1"/>
    <property type="molecule type" value="Genomic_DNA"/>
</dbReference>
<feature type="compositionally biased region" description="Basic and acidic residues" evidence="1">
    <location>
        <begin position="369"/>
        <end position="378"/>
    </location>
</feature>
<protein>
    <submittedName>
        <fullName evidence="3">Tudor domain-containing protein 15</fullName>
    </submittedName>
</protein>
<dbReference type="SUPFAM" id="SSF63748">
    <property type="entry name" value="Tudor/PWWP/MBT"/>
    <property type="match status" value="2"/>
</dbReference>
<evidence type="ECO:0000313" key="3">
    <source>
        <dbReference type="EMBL" id="KAK0153670.1"/>
    </source>
</evidence>
<dbReference type="InterPro" id="IPR035437">
    <property type="entry name" value="SNase_OB-fold_sf"/>
</dbReference>
<feature type="compositionally biased region" description="Polar residues" evidence="1">
    <location>
        <begin position="396"/>
        <end position="418"/>
    </location>
</feature>
<keyword evidence="4" id="KW-1185">Reference proteome</keyword>
<feature type="region of interest" description="Disordered" evidence="1">
    <location>
        <begin position="41"/>
        <end position="74"/>
    </location>
</feature>
<feature type="region of interest" description="Disordered" evidence="1">
    <location>
        <begin position="366"/>
        <end position="466"/>
    </location>
</feature>
<dbReference type="PANTHER" id="PTHR22948">
    <property type="entry name" value="TUDOR DOMAIN CONTAINING PROTEIN"/>
    <property type="match status" value="1"/>
</dbReference>
<feature type="compositionally biased region" description="Basic and acidic residues" evidence="1">
    <location>
        <begin position="422"/>
        <end position="431"/>
    </location>
</feature>
<dbReference type="Pfam" id="PF00567">
    <property type="entry name" value="TUDOR"/>
    <property type="match status" value="2"/>
</dbReference>
<gene>
    <name evidence="3" type="primary">TDRD15_0</name>
    <name evidence="3" type="ORF">N1851_004551</name>
</gene>
<accession>A0AA47N859</accession>
<proteinExistence type="predicted"/>
<dbReference type="PANTHER" id="PTHR22948:SF76">
    <property type="entry name" value="FI20010P1-RELATED"/>
    <property type="match status" value="1"/>
</dbReference>
<dbReference type="AlphaFoldDB" id="A0AA47N859"/>
<dbReference type="Gene3D" id="2.30.30.140">
    <property type="match status" value="2"/>
</dbReference>
<sequence>MDLKMFSIPEPPAPRSEVAFVISRVGLESRAGLVELLVDLENRTEEPAQTSPDGADPQTPHGPGRALTPHQSQSPPPPYLFTCYLANVLPFDETWSEKATIFLKSVLEKPMSGLVEDVLMPDRIVLLDIPLISKFLSRARMAKKIEAGHFKSLDSLPHHAPQTLNQLMVGAHRKRPDNTSTSNCNQDLFENVEVTQVTGPLSLFCKLSIFSKELKKLSKQMQLHYNGGSAPGRPVGPQASGSPCAARDMDGTWRRSRLTQDVASGAGSVEVLHVDHGETQLVPPSAIRPLHQNFLRIPVVTYHCALHGVHAATWHRDQMDYLNSLLRHAVVARFELYDVAKNMYDVTLFGVEAECINAYFTEKSGVPSELRHSPKDSAAEDCTTPPGPDDVDKSFSTKVTLTNNRFLRGSMSPNSDNPPANRRTDDDKCVDKNYCPTPSPIRKENANSEMIQSGHGDGCASPQSPSVKTNAIHEDVLPVGSCVAVKVSFIVSPAMFFCQLLDNRESFVLFMKDLQSYYANSIVEKPVGDFCVAWHPDNRMWYRGRIIDHGSLMMDVRFIDYGQTCMVPVQELRPIDPRFMRLNSQAFRCCLHNPLHPTNPSAAPWTEGATEKFHKFIDSTDFSNDELKCTVKATTRNPQGLACSVVDLKTPLQCLCNLLTQTTAVTVWRLSGGLSCSTGHGGIQVLNPRP</sequence>
<feature type="domain" description="Tudor" evidence="2">
    <location>
        <begin position="237"/>
        <end position="297"/>
    </location>
</feature>
<evidence type="ECO:0000256" key="1">
    <source>
        <dbReference type="SAM" id="MobiDB-lite"/>
    </source>
</evidence>
<comment type="caution">
    <text evidence="3">The sequence shown here is derived from an EMBL/GenBank/DDBJ whole genome shotgun (WGS) entry which is preliminary data.</text>
</comment>
<evidence type="ECO:0000313" key="4">
    <source>
        <dbReference type="Proteomes" id="UP001174136"/>
    </source>
</evidence>
<dbReference type="Gene3D" id="2.40.50.90">
    <property type="match status" value="2"/>
</dbReference>
<feature type="domain" description="Tudor" evidence="2">
    <location>
        <begin position="524"/>
        <end position="582"/>
    </location>
</feature>
<feature type="region of interest" description="Disordered" evidence="1">
    <location>
        <begin position="227"/>
        <end position="248"/>
    </location>
</feature>
<dbReference type="InterPro" id="IPR050621">
    <property type="entry name" value="Tudor_domain_containing"/>
</dbReference>
<dbReference type="InterPro" id="IPR002999">
    <property type="entry name" value="Tudor"/>
</dbReference>
<reference evidence="3" key="1">
    <citation type="journal article" date="2023" name="Front. Mar. Sci.">
        <title>A new Merluccius polli reference genome to investigate the effects of global change in West African waters.</title>
        <authorList>
            <person name="Mateo J.L."/>
            <person name="Blanco-Fernandez C."/>
            <person name="Garcia-Vazquez E."/>
            <person name="Machado-Schiaffino G."/>
        </authorList>
    </citation>
    <scope>NUCLEOTIDE SEQUENCE</scope>
    <source>
        <strain evidence="3">C29</strain>
        <tissue evidence="3">Fin</tissue>
    </source>
</reference>